<feature type="compositionally biased region" description="Basic and acidic residues" evidence="1">
    <location>
        <begin position="127"/>
        <end position="136"/>
    </location>
</feature>
<dbReference type="EMBL" id="NIRI02000056">
    <property type="protein sequence ID" value="KAG5443861.1"/>
    <property type="molecule type" value="Genomic_DNA"/>
</dbReference>
<feature type="region of interest" description="Disordered" evidence="1">
    <location>
        <begin position="127"/>
        <end position="150"/>
    </location>
</feature>
<protein>
    <submittedName>
        <fullName evidence="2">Uncharacterized protein</fullName>
    </submittedName>
</protein>
<feature type="non-terminal residue" evidence="2">
    <location>
        <position position="1"/>
    </location>
</feature>
<evidence type="ECO:0000313" key="2">
    <source>
        <dbReference type="EMBL" id="KAG5443861.1"/>
    </source>
</evidence>
<keyword evidence="3" id="KW-1185">Reference proteome</keyword>
<comment type="caution">
    <text evidence="2">The sequence shown here is derived from an EMBL/GenBank/DDBJ whole genome shotgun (WGS) entry which is preliminary data.</text>
</comment>
<reference evidence="2 3" key="1">
    <citation type="journal article" date="2018" name="Biotechnol. Adv.">
        <title>Improved genomic resources and new bioinformatic workflow for the carcinogenic parasite Clonorchis sinensis: Biotechnological implications.</title>
        <authorList>
            <person name="Wang D."/>
            <person name="Korhonen P.K."/>
            <person name="Gasser R.B."/>
            <person name="Young N.D."/>
        </authorList>
    </citation>
    <scope>NUCLEOTIDE SEQUENCE [LARGE SCALE GENOMIC DNA]</scope>
    <source>
        <strain evidence="2">Cs-k2</strain>
    </source>
</reference>
<feature type="compositionally biased region" description="Basic residues" evidence="1">
    <location>
        <begin position="137"/>
        <end position="150"/>
    </location>
</feature>
<proteinExistence type="predicted"/>
<name>A0A8T1M575_CLOSI</name>
<accession>A0A8T1M575</accession>
<evidence type="ECO:0000256" key="1">
    <source>
        <dbReference type="SAM" id="MobiDB-lite"/>
    </source>
</evidence>
<dbReference type="Proteomes" id="UP000286415">
    <property type="component" value="Unassembled WGS sequence"/>
</dbReference>
<organism evidence="2 3">
    <name type="scientific">Clonorchis sinensis</name>
    <name type="common">Chinese liver fluke</name>
    <dbReference type="NCBI Taxonomy" id="79923"/>
    <lineage>
        <taxon>Eukaryota</taxon>
        <taxon>Metazoa</taxon>
        <taxon>Spiralia</taxon>
        <taxon>Lophotrochozoa</taxon>
        <taxon>Platyhelminthes</taxon>
        <taxon>Trematoda</taxon>
        <taxon>Digenea</taxon>
        <taxon>Opisthorchiida</taxon>
        <taxon>Opisthorchiata</taxon>
        <taxon>Opisthorchiidae</taxon>
        <taxon>Clonorchis</taxon>
    </lineage>
</organism>
<sequence>VAFGMSLCIQDLATLQTQWAHIQFMVNITNEMLDRAGQVLRVLHSASETLPQSGSYCENRRNERIREIEQEQLWEEMNTMVSDFNRLLHGFQMAKYINSLVTNLRQRLGVVRDGLNYTETPTVERLEPQEKRENITPRRRRRRRKFTRAR</sequence>
<dbReference type="OrthoDB" id="10418574at2759"/>
<evidence type="ECO:0000313" key="3">
    <source>
        <dbReference type="Proteomes" id="UP000286415"/>
    </source>
</evidence>
<reference evidence="2 3" key="2">
    <citation type="journal article" date="2021" name="Genomics">
        <title>High-quality reference genome for Clonorchis sinensis.</title>
        <authorList>
            <person name="Young N.D."/>
            <person name="Stroehlein A.J."/>
            <person name="Kinkar L."/>
            <person name="Wang T."/>
            <person name="Sohn W.M."/>
            <person name="Chang B.C.H."/>
            <person name="Kaur P."/>
            <person name="Weisz D."/>
            <person name="Dudchenko O."/>
            <person name="Aiden E.L."/>
            <person name="Korhonen P.K."/>
            <person name="Gasser R.B."/>
        </authorList>
    </citation>
    <scope>NUCLEOTIDE SEQUENCE [LARGE SCALE GENOMIC DNA]</scope>
    <source>
        <strain evidence="2">Cs-k2</strain>
    </source>
</reference>
<dbReference type="AlphaFoldDB" id="A0A8T1M575"/>
<gene>
    <name evidence="2" type="ORF">CSKR_100094</name>
</gene>